<dbReference type="STRING" id="887144.BJF91_17220"/>
<dbReference type="Proteomes" id="UP000544107">
    <property type="component" value="Unassembled WGS sequence"/>
</dbReference>
<evidence type="ECO:0000313" key="1">
    <source>
        <dbReference type="EMBL" id="MBB4005827.1"/>
    </source>
</evidence>
<sequence>MTPVEEKLYAARRRHDREINIAAFAPSPSLEKRQCKECGTVRTTAEVIEKHCIRCAEIGRFFR</sequence>
<comment type="caution">
    <text evidence="2">The sequence shown here is derived from an EMBL/GenBank/DDBJ whole genome shotgun (WGS) entry which is preliminary data.</text>
</comment>
<dbReference type="AlphaFoldDB" id="A0A1Q9A2N5"/>
<dbReference type="EMBL" id="JACIED010000001">
    <property type="protein sequence ID" value="MBB4005827.1"/>
    <property type="molecule type" value="Genomic_DNA"/>
</dbReference>
<accession>A0A1Q9A2N5</accession>
<dbReference type="RefSeq" id="WP_075614665.1">
    <property type="nucleotide sequence ID" value="NZ_JACIED010000001.1"/>
</dbReference>
<evidence type="ECO:0000313" key="4">
    <source>
        <dbReference type="Proteomes" id="UP000544107"/>
    </source>
</evidence>
<evidence type="ECO:0000313" key="3">
    <source>
        <dbReference type="Proteomes" id="UP000185598"/>
    </source>
</evidence>
<dbReference type="OrthoDB" id="8380151at2"/>
<gene>
    <name evidence="2" type="ORF">BJF91_17220</name>
    <name evidence="1" type="ORF">GGQ71_000063</name>
</gene>
<evidence type="ECO:0000313" key="2">
    <source>
        <dbReference type="EMBL" id="OLP48875.1"/>
    </source>
</evidence>
<protein>
    <submittedName>
        <fullName evidence="2">Uncharacterized protein</fullName>
    </submittedName>
</protein>
<reference evidence="2 3" key="1">
    <citation type="submission" date="2016-09" db="EMBL/GenBank/DDBJ databases">
        <title>Rhizobium oryziradicis sp. nov., isolated from the root of rice.</title>
        <authorList>
            <person name="Zhao J."/>
            <person name="Zhang X."/>
        </authorList>
    </citation>
    <scope>NUCLEOTIDE SEQUENCE [LARGE SCALE GENOMIC DNA]</scope>
    <source>
        <strain evidence="2 3">14971</strain>
    </source>
</reference>
<dbReference type="Proteomes" id="UP000185598">
    <property type="component" value="Unassembled WGS sequence"/>
</dbReference>
<reference evidence="1 4" key="2">
    <citation type="submission" date="2020-08" db="EMBL/GenBank/DDBJ databases">
        <title>Genomic Encyclopedia of Type Strains, Phase IV (KMG-IV): sequencing the most valuable type-strain genomes for metagenomic binning, comparative biology and taxonomic classification.</title>
        <authorList>
            <person name="Goeker M."/>
        </authorList>
    </citation>
    <scope>NUCLEOTIDE SEQUENCE [LARGE SCALE GENOMIC DNA]</scope>
    <source>
        <strain evidence="1 4">DSM 100021</strain>
    </source>
</reference>
<dbReference type="EMBL" id="MKIN01000022">
    <property type="protein sequence ID" value="OLP48875.1"/>
    <property type="molecule type" value="Genomic_DNA"/>
</dbReference>
<organism evidence="2 3">
    <name type="scientific">Allorhizobium taibaishanense</name>
    <dbReference type="NCBI Taxonomy" id="887144"/>
    <lineage>
        <taxon>Bacteria</taxon>
        <taxon>Pseudomonadati</taxon>
        <taxon>Pseudomonadota</taxon>
        <taxon>Alphaproteobacteria</taxon>
        <taxon>Hyphomicrobiales</taxon>
        <taxon>Rhizobiaceae</taxon>
        <taxon>Rhizobium/Agrobacterium group</taxon>
        <taxon>Allorhizobium</taxon>
    </lineage>
</organism>
<keyword evidence="3" id="KW-1185">Reference proteome</keyword>
<name>A0A1Q9A2N5_9HYPH</name>
<proteinExistence type="predicted"/>